<comment type="caution">
    <text evidence="2">The sequence shown here is derived from an EMBL/GenBank/DDBJ whole genome shotgun (WGS) entry which is preliminary data.</text>
</comment>
<keyword evidence="3" id="KW-1185">Reference proteome</keyword>
<dbReference type="AlphaFoldDB" id="A0A0V0SHS8"/>
<proteinExistence type="predicted"/>
<sequence length="117" mass="13243">MGKKLRSPVETNSPIGAKEKEAELQLFAHFDTFFPLFCCMYEWIVDVAQVFDQHLRSRSSSNVQDHIKESLFMRSDSSLKVTCLITMSIATTTPPPPPPPPPPPRSFCPHFAQSQQH</sequence>
<feature type="compositionally biased region" description="Pro residues" evidence="1">
    <location>
        <begin position="93"/>
        <end position="106"/>
    </location>
</feature>
<protein>
    <submittedName>
        <fullName evidence="2">Uncharacterized protein</fullName>
    </submittedName>
</protein>
<name>A0A0V0SHS8_9BILA</name>
<reference evidence="2 3" key="1">
    <citation type="submission" date="2015-01" db="EMBL/GenBank/DDBJ databases">
        <title>Evolution of Trichinella species and genotypes.</title>
        <authorList>
            <person name="Korhonen P.K."/>
            <person name="Edoardo P."/>
            <person name="Giuseppe L.R."/>
            <person name="Gasser R.B."/>
        </authorList>
    </citation>
    <scope>NUCLEOTIDE SEQUENCE [LARGE SCALE GENOMIC DNA]</scope>
    <source>
        <strain evidence="2">ISS37</strain>
    </source>
</reference>
<feature type="region of interest" description="Disordered" evidence="1">
    <location>
        <begin position="89"/>
        <end position="117"/>
    </location>
</feature>
<evidence type="ECO:0000256" key="1">
    <source>
        <dbReference type="SAM" id="MobiDB-lite"/>
    </source>
</evidence>
<accession>A0A0V0SHS8</accession>
<evidence type="ECO:0000313" key="3">
    <source>
        <dbReference type="Proteomes" id="UP000054630"/>
    </source>
</evidence>
<dbReference type="EMBL" id="JYDL01000008">
    <property type="protein sequence ID" value="KRX26361.1"/>
    <property type="molecule type" value="Genomic_DNA"/>
</dbReference>
<dbReference type="Proteomes" id="UP000054630">
    <property type="component" value="Unassembled WGS sequence"/>
</dbReference>
<organism evidence="2 3">
    <name type="scientific">Trichinella nelsoni</name>
    <dbReference type="NCBI Taxonomy" id="6336"/>
    <lineage>
        <taxon>Eukaryota</taxon>
        <taxon>Metazoa</taxon>
        <taxon>Ecdysozoa</taxon>
        <taxon>Nematoda</taxon>
        <taxon>Enoplea</taxon>
        <taxon>Dorylaimia</taxon>
        <taxon>Trichinellida</taxon>
        <taxon>Trichinellidae</taxon>
        <taxon>Trichinella</taxon>
    </lineage>
</organism>
<gene>
    <name evidence="2" type="ORF">T07_9234</name>
</gene>
<evidence type="ECO:0000313" key="2">
    <source>
        <dbReference type="EMBL" id="KRX26361.1"/>
    </source>
</evidence>